<dbReference type="PANTHER" id="PTHR43364:SF18">
    <property type="entry name" value="OXIDOREDUCTASE"/>
    <property type="match status" value="1"/>
</dbReference>
<dbReference type="GO" id="GO:0005829">
    <property type="term" value="C:cytosol"/>
    <property type="evidence" value="ECO:0007669"/>
    <property type="project" value="TreeGrafter"/>
</dbReference>
<comment type="caution">
    <text evidence="2">The sequence shown here is derived from an EMBL/GenBank/DDBJ whole genome shotgun (WGS) entry which is preliminary data.</text>
</comment>
<name>A0A5C8NRN6_9ACTN</name>
<evidence type="ECO:0000313" key="3">
    <source>
        <dbReference type="Proteomes" id="UP000321571"/>
    </source>
</evidence>
<dbReference type="InterPro" id="IPR018170">
    <property type="entry name" value="Aldo/ket_reductase_CS"/>
</dbReference>
<dbReference type="Proteomes" id="UP000321571">
    <property type="component" value="Unassembled WGS sequence"/>
</dbReference>
<dbReference type="GO" id="GO:0016491">
    <property type="term" value="F:oxidoreductase activity"/>
    <property type="evidence" value="ECO:0007669"/>
    <property type="project" value="InterPro"/>
</dbReference>
<dbReference type="EMBL" id="VDUX01000001">
    <property type="protein sequence ID" value="TXL63113.1"/>
    <property type="molecule type" value="Genomic_DNA"/>
</dbReference>
<gene>
    <name evidence="2" type="ORF">FHP06_02475</name>
</gene>
<dbReference type="InterPro" id="IPR050523">
    <property type="entry name" value="AKR_Detox_Biosynth"/>
</dbReference>
<dbReference type="InterPro" id="IPR036812">
    <property type="entry name" value="NAD(P)_OxRdtase_dom_sf"/>
</dbReference>
<protein>
    <submittedName>
        <fullName evidence="2">Aldo/keto reductase</fullName>
    </submittedName>
</protein>
<dbReference type="PROSITE" id="PS00062">
    <property type="entry name" value="ALDOKETO_REDUCTASE_2"/>
    <property type="match status" value="1"/>
</dbReference>
<evidence type="ECO:0000259" key="1">
    <source>
        <dbReference type="Pfam" id="PF00248"/>
    </source>
</evidence>
<proteinExistence type="predicted"/>
<dbReference type="RefSeq" id="WP_147683426.1">
    <property type="nucleotide sequence ID" value="NZ_VDUX01000001.1"/>
</dbReference>
<accession>A0A5C8NRN6</accession>
<organism evidence="2 3">
    <name type="scientific">Aeromicrobium terrae</name>
    <dbReference type="NCBI Taxonomy" id="2498846"/>
    <lineage>
        <taxon>Bacteria</taxon>
        <taxon>Bacillati</taxon>
        <taxon>Actinomycetota</taxon>
        <taxon>Actinomycetes</taxon>
        <taxon>Propionibacteriales</taxon>
        <taxon>Nocardioidaceae</taxon>
        <taxon>Aeromicrobium</taxon>
    </lineage>
</organism>
<evidence type="ECO:0000313" key="2">
    <source>
        <dbReference type="EMBL" id="TXL63113.1"/>
    </source>
</evidence>
<keyword evidence="3" id="KW-1185">Reference proteome</keyword>
<reference evidence="2 3" key="1">
    <citation type="submission" date="2019-06" db="EMBL/GenBank/DDBJ databases">
        <title>Aeromicrobium sp. nov., isolated from a maize field.</title>
        <authorList>
            <person name="Lin S.-Y."/>
            <person name="Tsai C.-F."/>
            <person name="Young C.-C."/>
        </authorList>
    </citation>
    <scope>NUCLEOTIDE SEQUENCE [LARGE SCALE GENOMIC DNA]</scope>
    <source>
        <strain evidence="2 3">CC-CFT486</strain>
    </source>
</reference>
<dbReference type="AlphaFoldDB" id="A0A5C8NRN6"/>
<dbReference type="OrthoDB" id="3664926at2"/>
<sequence>MQERRVGRSGLRVSRLALGTMTFGEQVDEIEAEEQVTTFLDAGGTMVDTAPIYGSGACEPVLGRILGRLGVRDRIVLTGKAGLGHRDGEVVRDASRKTLLDQLDTSLRDLGTDHLDVWQIHRWDEKAPLDEALGALEHAVRTGRTRYVGISNFYGWQTGLAHAGLAAQDVPLISNQVEYSLLRRDVEREVVPVAEYVGMGLFAWSPLGRGVLTGKYRGGIPSDSRAADAGGWEGFVAPYLTAERTGVVEALAKASDGLDVTMAHAALAWLLTRPQVACAIIGARTTEQLKENLAADEVELPPEIVEALDDVSNPEGWDA</sequence>
<dbReference type="SUPFAM" id="SSF51430">
    <property type="entry name" value="NAD(P)-linked oxidoreductase"/>
    <property type="match status" value="1"/>
</dbReference>
<dbReference type="Gene3D" id="3.20.20.100">
    <property type="entry name" value="NADP-dependent oxidoreductase domain"/>
    <property type="match status" value="1"/>
</dbReference>
<dbReference type="InterPro" id="IPR023210">
    <property type="entry name" value="NADP_OxRdtase_dom"/>
</dbReference>
<feature type="domain" description="NADP-dependent oxidoreductase" evidence="1">
    <location>
        <begin position="15"/>
        <end position="311"/>
    </location>
</feature>
<dbReference type="PANTHER" id="PTHR43364">
    <property type="entry name" value="NADH-SPECIFIC METHYLGLYOXAL REDUCTASE-RELATED"/>
    <property type="match status" value="1"/>
</dbReference>
<dbReference type="Pfam" id="PF00248">
    <property type="entry name" value="Aldo_ket_red"/>
    <property type="match status" value="1"/>
</dbReference>